<dbReference type="InterPro" id="IPR029058">
    <property type="entry name" value="AB_hydrolase_fold"/>
</dbReference>
<accession>A0ABC9Z0F1</accession>
<name>A0ABC9Z0F1_9NOCA</name>
<dbReference type="PANTHER" id="PTHR43194:SF5">
    <property type="entry name" value="PIMELOYL-[ACYL-CARRIER PROTEIN] METHYL ESTER ESTERASE"/>
    <property type="match status" value="1"/>
</dbReference>
<reference evidence="2 3" key="2">
    <citation type="journal article" date="2016" name="Genome Announc.">
        <title>Draft Genome Sequence of Erythromycin- and Oxytetracycline-Sensitive Nocardia seriolae Strain U-1 (NBRC 110359).</title>
        <authorList>
            <person name="Imajoh M."/>
            <person name="Sukeda M."/>
            <person name="Shimizu M."/>
            <person name="Yamane J."/>
            <person name="Ohnishi K."/>
            <person name="Oshima S."/>
        </authorList>
    </citation>
    <scope>NUCLEOTIDE SEQUENCE [LARGE SCALE GENOMIC DNA]</scope>
    <source>
        <strain evidence="2 3">U-1</strain>
    </source>
</reference>
<reference evidence="3" key="1">
    <citation type="submission" date="2015-07" db="EMBL/GenBank/DDBJ databases">
        <title>Nocardia seriolae U-1 whole genome shotgun sequence.</title>
        <authorList>
            <person name="Imajoh M."/>
            <person name="Fukumoto Y."/>
            <person name="Sukeda M."/>
            <person name="Yamane J."/>
            <person name="Yamasaki K."/>
            <person name="Shimizu M."/>
            <person name="Ohnishi K."/>
            <person name="Oshima S."/>
        </authorList>
    </citation>
    <scope>NUCLEOTIDE SEQUENCE [LARGE SCALE GENOMIC DNA]</scope>
    <source>
        <strain evidence="3">U-1</strain>
    </source>
</reference>
<protein>
    <submittedName>
        <fullName evidence="2">Beta-ketoadipate enol-lactone hydrolase</fullName>
    </submittedName>
</protein>
<dbReference type="Proteomes" id="UP000037179">
    <property type="component" value="Unassembled WGS sequence"/>
</dbReference>
<dbReference type="GO" id="GO:0016787">
    <property type="term" value="F:hydrolase activity"/>
    <property type="evidence" value="ECO:0007669"/>
    <property type="project" value="UniProtKB-KW"/>
</dbReference>
<keyword evidence="3" id="KW-1185">Reference proteome</keyword>
<dbReference type="InterPro" id="IPR050228">
    <property type="entry name" value="Carboxylesterase_BioH"/>
</dbReference>
<gene>
    <name evidence="2" type="ORF">NSK11_contig00106-0027</name>
</gene>
<sequence length="263" mass="28078">MRQEKDMNEIAVGTAHIPYRTMGTGRPLVFVHGGSPGSRNWEGMAAAFEDTRTVVLPELSGSDAARDDGGELTVELLAEQVAAVITAVGQGPADVVGHAMGSAVVNTLAAERPELVRRLVTMAGFPAGDGNEFLRNALTVWLGSAGDADNFARLTMLLSFSRSYLNAVDRATVEELAAFFRPEPGRLGQIGLALRLDVRDLLPRIQAPTLVIGCVDDPIVPVESPRELAATIPGAVYAEVVSGHIPMIEKPDELIKLVRDFLD</sequence>
<organism evidence="2 3">
    <name type="scientific">Nocardia seriolae</name>
    <dbReference type="NCBI Taxonomy" id="37332"/>
    <lineage>
        <taxon>Bacteria</taxon>
        <taxon>Bacillati</taxon>
        <taxon>Actinomycetota</taxon>
        <taxon>Actinomycetes</taxon>
        <taxon>Mycobacteriales</taxon>
        <taxon>Nocardiaceae</taxon>
        <taxon>Nocardia</taxon>
    </lineage>
</organism>
<proteinExistence type="predicted"/>
<dbReference type="PRINTS" id="PR00111">
    <property type="entry name" value="ABHYDROLASE"/>
</dbReference>
<dbReference type="Pfam" id="PF00561">
    <property type="entry name" value="Abhydrolase_1"/>
    <property type="match status" value="1"/>
</dbReference>
<evidence type="ECO:0000313" key="3">
    <source>
        <dbReference type="Proteomes" id="UP000037179"/>
    </source>
</evidence>
<comment type="caution">
    <text evidence="2">The sequence shown here is derived from an EMBL/GenBank/DDBJ whole genome shotgun (WGS) entry which is preliminary data.</text>
</comment>
<dbReference type="InterPro" id="IPR000073">
    <property type="entry name" value="AB_hydrolase_1"/>
</dbReference>
<evidence type="ECO:0000259" key="1">
    <source>
        <dbReference type="Pfam" id="PF00561"/>
    </source>
</evidence>
<evidence type="ECO:0000313" key="2">
    <source>
        <dbReference type="EMBL" id="GAP31199.1"/>
    </source>
</evidence>
<dbReference type="AlphaFoldDB" id="A0ABC9Z0F1"/>
<dbReference type="Gene3D" id="3.40.50.1820">
    <property type="entry name" value="alpha/beta hydrolase"/>
    <property type="match status" value="1"/>
</dbReference>
<keyword evidence="2" id="KW-0378">Hydrolase</keyword>
<feature type="domain" description="AB hydrolase-1" evidence="1">
    <location>
        <begin position="27"/>
        <end position="251"/>
    </location>
</feature>
<dbReference type="PANTHER" id="PTHR43194">
    <property type="entry name" value="HYDROLASE ALPHA/BETA FOLD FAMILY"/>
    <property type="match status" value="1"/>
</dbReference>
<dbReference type="EMBL" id="BBYQ01000106">
    <property type="protein sequence ID" value="GAP31199.1"/>
    <property type="molecule type" value="Genomic_DNA"/>
</dbReference>
<dbReference type="SUPFAM" id="SSF53474">
    <property type="entry name" value="alpha/beta-Hydrolases"/>
    <property type="match status" value="1"/>
</dbReference>